<feature type="domain" description="PIN" evidence="6">
    <location>
        <begin position="1"/>
        <end position="124"/>
    </location>
</feature>
<name>A0A7J3X5K3_THEPE</name>
<feature type="binding site" evidence="5">
    <location>
        <position position="100"/>
    </location>
    <ligand>
        <name>Mg(2+)</name>
        <dbReference type="ChEBI" id="CHEBI:18420"/>
    </ligand>
</feature>
<evidence type="ECO:0000256" key="3">
    <source>
        <dbReference type="ARBA" id="ARBA00022723"/>
    </source>
</evidence>
<comment type="function">
    <text evidence="5">Toxic component of a toxin-antitoxin (TA) system. An RNase.</text>
</comment>
<dbReference type="PANTHER" id="PTHR42188:SF1">
    <property type="entry name" value="23S RRNA-SPECIFIC ENDONUCLEASE VAPC20"/>
    <property type="match status" value="1"/>
</dbReference>
<dbReference type="AlphaFoldDB" id="A0A7J3X5K3"/>
<dbReference type="Pfam" id="PF01850">
    <property type="entry name" value="PIN"/>
    <property type="match status" value="1"/>
</dbReference>
<protein>
    <recommendedName>
        <fullName evidence="5">Ribonuclease VapC</fullName>
        <shortName evidence="5">RNase VapC</shortName>
        <ecNumber evidence="5">3.1.-.-</ecNumber>
    </recommendedName>
    <alternativeName>
        <fullName evidence="5">Putative toxin VapC</fullName>
    </alternativeName>
</protein>
<keyword evidence="5" id="KW-0800">Toxin</keyword>
<keyword evidence="4 5" id="KW-0378">Hydrolase</keyword>
<comment type="similarity">
    <text evidence="5">Belongs to the PINc/VapC protein family.</text>
</comment>
<comment type="caution">
    <text evidence="7">The sequence shown here is derived from an EMBL/GenBank/DDBJ whole genome shotgun (WGS) entry which is preliminary data.</text>
</comment>
<dbReference type="SMART" id="SM00670">
    <property type="entry name" value="PINc"/>
    <property type="match status" value="1"/>
</dbReference>
<dbReference type="PANTHER" id="PTHR42188">
    <property type="entry name" value="23S RRNA-SPECIFIC ENDONUCLEASE VAPC20"/>
    <property type="match status" value="1"/>
</dbReference>
<feature type="binding site" evidence="5">
    <location>
        <position position="5"/>
    </location>
    <ligand>
        <name>Mg(2+)</name>
        <dbReference type="ChEBI" id="CHEBI:18420"/>
    </ligand>
</feature>
<evidence type="ECO:0000256" key="4">
    <source>
        <dbReference type="ARBA" id="ARBA00022801"/>
    </source>
</evidence>
<dbReference type="GO" id="GO:0016787">
    <property type="term" value="F:hydrolase activity"/>
    <property type="evidence" value="ECO:0007669"/>
    <property type="project" value="UniProtKB-KW"/>
</dbReference>
<keyword evidence="1 5" id="KW-1277">Toxin-antitoxin system</keyword>
<dbReference type="GO" id="GO:0004521">
    <property type="term" value="F:RNA endonuclease activity"/>
    <property type="evidence" value="ECO:0007669"/>
    <property type="project" value="InterPro"/>
</dbReference>
<dbReference type="SUPFAM" id="SSF88723">
    <property type="entry name" value="PIN domain-like"/>
    <property type="match status" value="1"/>
</dbReference>
<evidence type="ECO:0000313" key="7">
    <source>
        <dbReference type="EMBL" id="HHP04483.1"/>
    </source>
</evidence>
<dbReference type="HAMAP" id="MF_00265">
    <property type="entry name" value="VapC_Nob1"/>
    <property type="match status" value="1"/>
</dbReference>
<keyword evidence="3 5" id="KW-0479">Metal-binding</keyword>
<evidence type="ECO:0000256" key="5">
    <source>
        <dbReference type="HAMAP-Rule" id="MF_00265"/>
    </source>
</evidence>
<dbReference type="GO" id="GO:0090729">
    <property type="term" value="F:toxin activity"/>
    <property type="evidence" value="ECO:0007669"/>
    <property type="project" value="UniProtKB-KW"/>
</dbReference>
<dbReference type="Gene3D" id="3.40.50.1010">
    <property type="entry name" value="5'-nuclease"/>
    <property type="match status" value="1"/>
</dbReference>
<accession>A0A7J3X5K3</accession>
<dbReference type="CDD" id="cd09854">
    <property type="entry name" value="PIN_VapC-like"/>
    <property type="match status" value="1"/>
</dbReference>
<dbReference type="EMBL" id="DRZM01000063">
    <property type="protein sequence ID" value="HHP04483.1"/>
    <property type="molecule type" value="Genomic_DNA"/>
</dbReference>
<proteinExistence type="inferred from homology"/>
<evidence type="ECO:0000256" key="2">
    <source>
        <dbReference type="ARBA" id="ARBA00022722"/>
    </source>
</evidence>
<dbReference type="GO" id="GO:0000287">
    <property type="term" value="F:magnesium ion binding"/>
    <property type="evidence" value="ECO:0007669"/>
    <property type="project" value="UniProtKB-UniRule"/>
</dbReference>
<dbReference type="InterPro" id="IPR002716">
    <property type="entry name" value="PIN_dom"/>
</dbReference>
<comment type="cofactor">
    <cofactor evidence="5">
        <name>Mg(2+)</name>
        <dbReference type="ChEBI" id="CHEBI:18420"/>
    </cofactor>
</comment>
<reference evidence="7" key="1">
    <citation type="journal article" date="2020" name="mSystems">
        <title>Genome- and Community-Level Interaction Insights into Carbon Utilization and Element Cycling Functions of Hydrothermarchaeota in Hydrothermal Sediment.</title>
        <authorList>
            <person name="Zhou Z."/>
            <person name="Liu Y."/>
            <person name="Xu W."/>
            <person name="Pan J."/>
            <person name="Luo Z.H."/>
            <person name="Li M."/>
        </authorList>
    </citation>
    <scope>NUCLEOTIDE SEQUENCE [LARGE SCALE GENOMIC DNA]</scope>
    <source>
        <strain evidence="7">SpSt-1125</strain>
    </source>
</reference>
<evidence type="ECO:0000259" key="6">
    <source>
        <dbReference type="SMART" id="SM00670"/>
    </source>
</evidence>
<sequence>MRFIDASVFIYAVLKPRRPLTDGERSVKERAKGVLRRVDEGERVLTTVVHLSEVANVLEDVAGALLAARAKENVVVEAVSAEDYLESAVLAGEKGVSVNDALAYLVMRRRGVREIYTFDKHFEKLDVDVVKE</sequence>
<dbReference type="InterPro" id="IPR022907">
    <property type="entry name" value="VapC_family"/>
</dbReference>
<dbReference type="EC" id="3.1.-.-" evidence="5"/>
<keyword evidence="5" id="KW-0460">Magnesium</keyword>
<keyword evidence="2 5" id="KW-0540">Nuclease</keyword>
<dbReference type="GO" id="GO:0016075">
    <property type="term" value="P:rRNA catabolic process"/>
    <property type="evidence" value="ECO:0007669"/>
    <property type="project" value="TreeGrafter"/>
</dbReference>
<evidence type="ECO:0000256" key="1">
    <source>
        <dbReference type="ARBA" id="ARBA00022649"/>
    </source>
</evidence>
<organism evidence="7">
    <name type="scientific">Thermofilum pendens</name>
    <dbReference type="NCBI Taxonomy" id="2269"/>
    <lineage>
        <taxon>Archaea</taxon>
        <taxon>Thermoproteota</taxon>
        <taxon>Thermoprotei</taxon>
        <taxon>Thermofilales</taxon>
        <taxon>Thermofilaceae</taxon>
        <taxon>Thermofilum</taxon>
    </lineage>
</organism>
<dbReference type="InterPro" id="IPR039018">
    <property type="entry name" value="VapC20-like"/>
</dbReference>
<gene>
    <name evidence="5" type="primary">vapC</name>
    <name evidence="7" type="ORF">ENM88_01860</name>
</gene>
<dbReference type="InterPro" id="IPR029060">
    <property type="entry name" value="PIN-like_dom_sf"/>
</dbReference>